<evidence type="ECO:0008006" key="3">
    <source>
        <dbReference type="Google" id="ProtNLM"/>
    </source>
</evidence>
<protein>
    <recommendedName>
        <fullName evidence="3">BTB domain-containing protein</fullName>
    </recommendedName>
</protein>
<evidence type="ECO:0000313" key="2">
    <source>
        <dbReference type="Proteomes" id="UP001243330"/>
    </source>
</evidence>
<accession>A0AAD9AT75</accession>
<keyword evidence="2" id="KW-1185">Reference proteome</keyword>
<sequence length="318" mass="35587">MTEGVSHKLDPNGDVLLTLHPLTSPFAPWDERASAATIGKGERLTSQNGRSPDMHVTYKAESIRYLLSSRHLALASRYFASMLKWTGKEASTRKIDGLHYVDASGWDAQAFLVVMKAMHGKFRGISRCVDLEMLAKVAAIVDYYDCHESLEPLSTIWIEMLSKASPLPKTCDRDLLLWLLVSFGPLPSLDRLPIRSSITDAIDQRREDIIKRILQMLENQADRFRNGSSGCKFECSATLLGLLVKNMAEHRLSHPTPSRPYTGYSVTGLERSIRAFKNPPSCCPLSPFIVPTRIEKYDNITAGLEIKEFLSDEDIADS</sequence>
<dbReference type="Proteomes" id="UP001243330">
    <property type="component" value="Unassembled WGS sequence"/>
</dbReference>
<evidence type="ECO:0000313" key="1">
    <source>
        <dbReference type="EMBL" id="KAK1854091.1"/>
    </source>
</evidence>
<proteinExistence type="predicted"/>
<gene>
    <name evidence="1" type="ORF">CCHR01_03284</name>
</gene>
<comment type="caution">
    <text evidence="1">The sequence shown here is derived from an EMBL/GenBank/DDBJ whole genome shotgun (WGS) entry which is preliminary data.</text>
</comment>
<dbReference type="EMBL" id="JAQOWY010000043">
    <property type="protein sequence ID" value="KAK1854091.1"/>
    <property type="molecule type" value="Genomic_DNA"/>
</dbReference>
<reference evidence="1" key="1">
    <citation type="submission" date="2023-01" db="EMBL/GenBank/DDBJ databases">
        <title>Colletotrichum chrysophilum M932 genome sequence.</title>
        <authorList>
            <person name="Baroncelli R."/>
        </authorList>
    </citation>
    <scope>NUCLEOTIDE SEQUENCE</scope>
    <source>
        <strain evidence="1">M932</strain>
    </source>
</reference>
<dbReference type="AlphaFoldDB" id="A0AAD9AT75"/>
<organism evidence="1 2">
    <name type="scientific">Colletotrichum chrysophilum</name>
    <dbReference type="NCBI Taxonomy" id="1836956"/>
    <lineage>
        <taxon>Eukaryota</taxon>
        <taxon>Fungi</taxon>
        <taxon>Dikarya</taxon>
        <taxon>Ascomycota</taxon>
        <taxon>Pezizomycotina</taxon>
        <taxon>Sordariomycetes</taxon>
        <taxon>Hypocreomycetidae</taxon>
        <taxon>Glomerellales</taxon>
        <taxon>Glomerellaceae</taxon>
        <taxon>Colletotrichum</taxon>
        <taxon>Colletotrichum gloeosporioides species complex</taxon>
    </lineage>
</organism>
<name>A0AAD9AT75_9PEZI</name>